<keyword evidence="3" id="KW-0731">Sigma factor</keyword>
<evidence type="ECO:0000256" key="4">
    <source>
        <dbReference type="ARBA" id="ARBA00023163"/>
    </source>
</evidence>
<evidence type="ECO:0000313" key="7">
    <source>
        <dbReference type="EMBL" id="CDI04458.1"/>
    </source>
</evidence>
<organism evidence="7 8">
    <name type="scientific">Candidatus Competibacter denitrificans Run_A_D11</name>
    <dbReference type="NCBI Taxonomy" id="1400863"/>
    <lineage>
        <taxon>Bacteria</taxon>
        <taxon>Pseudomonadati</taxon>
        <taxon>Pseudomonadota</taxon>
        <taxon>Gammaproteobacteria</taxon>
        <taxon>Candidatus Competibacteraceae</taxon>
        <taxon>Candidatus Competibacter</taxon>
    </lineage>
</organism>
<sequence>MADFAALLTEQIPRLRRYARALVGTQGADDLVQDSLERAWSRRHLWTGQGELRPWLFTILHHLYVNQVRHRVHAPPLDPLPDEEPPALAPSRHEAALEWRDMERALAELSVDHREVLLLVGLEQLDYAEVATVLNVPPGTVMSRLARARAALRRALQEPPRARLRRVK</sequence>
<protein>
    <submittedName>
        <fullName evidence="7">Sigma-24 (FecI)</fullName>
    </submittedName>
</protein>
<reference evidence="7" key="2">
    <citation type="submission" date="2014-03" db="EMBL/GenBank/DDBJ databases">
        <title>Candidatus Competibacter-lineage genomes retrieved from metagenomes reveal functional metabolic diversity.</title>
        <authorList>
            <person name="McIlroy S.J."/>
            <person name="Albertsen M."/>
            <person name="Andresen E.K."/>
            <person name="Saunders A.M."/>
            <person name="Kristiansen R."/>
            <person name="Stokholm-Bjerregaard M."/>
            <person name="Nielsen K.L."/>
            <person name="Nielsen P.H."/>
        </authorList>
    </citation>
    <scope>NUCLEOTIDE SEQUENCE</scope>
    <source>
        <strain evidence="7">Run_A_D11</strain>
    </source>
</reference>
<dbReference type="Gene3D" id="1.10.10.10">
    <property type="entry name" value="Winged helix-like DNA-binding domain superfamily/Winged helix DNA-binding domain"/>
    <property type="match status" value="1"/>
</dbReference>
<dbReference type="Pfam" id="PF22029">
    <property type="entry name" value="PhyR_sigma2"/>
    <property type="match status" value="1"/>
</dbReference>
<dbReference type="InterPro" id="IPR013324">
    <property type="entry name" value="RNA_pol_sigma_r3/r4-like"/>
</dbReference>
<comment type="caution">
    <text evidence="7">The sequence shown here is derived from an EMBL/GenBank/DDBJ whole genome shotgun (WGS) entry which is preliminary data.</text>
</comment>
<dbReference type="Pfam" id="PF08281">
    <property type="entry name" value="Sigma70_r4_2"/>
    <property type="match status" value="1"/>
</dbReference>
<keyword evidence="8" id="KW-1185">Reference proteome</keyword>
<dbReference type="STRING" id="1400863.BN873_980059"/>
<dbReference type="InterPro" id="IPR039425">
    <property type="entry name" value="RNA_pol_sigma-70-like"/>
</dbReference>
<evidence type="ECO:0000259" key="6">
    <source>
        <dbReference type="Pfam" id="PF22029"/>
    </source>
</evidence>
<keyword evidence="2" id="KW-0805">Transcription regulation</keyword>
<dbReference type="PANTHER" id="PTHR43133">
    <property type="entry name" value="RNA POLYMERASE ECF-TYPE SIGMA FACTO"/>
    <property type="match status" value="1"/>
</dbReference>
<dbReference type="PANTHER" id="PTHR43133:SF25">
    <property type="entry name" value="RNA POLYMERASE SIGMA FACTOR RFAY-RELATED"/>
    <property type="match status" value="1"/>
</dbReference>
<dbReference type="InterPro" id="IPR013249">
    <property type="entry name" value="RNA_pol_sigma70_r4_t2"/>
</dbReference>
<keyword evidence="4" id="KW-0804">Transcription</keyword>
<reference evidence="7" key="1">
    <citation type="submission" date="2013-07" db="EMBL/GenBank/DDBJ databases">
        <authorList>
            <person name="McIlroy S."/>
        </authorList>
    </citation>
    <scope>NUCLEOTIDE SEQUENCE [LARGE SCALE GENOMIC DNA]</scope>
    <source>
        <strain evidence="7">Run_A_D11</strain>
    </source>
</reference>
<comment type="similarity">
    <text evidence="1">Belongs to the sigma-70 factor family. ECF subfamily.</text>
</comment>
<dbReference type="AlphaFoldDB" id="W6MEE2"/>
<dbReference type="InterPro" id="IPR013325">
    <property type="entry name" value="RNA_pol_sigma_r2"/>
</dbReference>
<evidence type="ECO:0000313" key="8">
    <source>
        <dbReference type="Proteomes" id="UP000035760"/>
    </source>
</evidence>
<evidence type="ECO:0000256" key="3">
    <source>
        <dbReference type="ARBA" id="ARBA00023082"/>
    </source>
</evidence>
<evidence type="ECO:0000256" key="1">
    <source>
        <dbReference type="ARBA" id="ARBA00010641"/>
    </source>
</evidence>
<dbReference type="EMBL" id="CBTJ020000111">
    <property type="protein sequence ID" value="CDI04458.1"/>
    <property type="molecule type" value="Genomic_DNA"/>
</dbReference>
<name>W6MEE2_9GAMM</name>
<dbReference type="InterPro" id="IPR053866">
    <property type="entry name" value="PhyR_sigma2"/>
</dbReference>
<gene>
    <name evidence="7" type="ORF">BN873_980059</name>
</gene>
<dbReference type="GO" id="GO:0003677">
    <property type="term" value="F:DNA binding"/>
    <property type="evidence" value="ECO:0007669"/>
    <property type="project" value="InterPro"/>
</dbReference>
<dbReference type="SUPFAM" id="SSF88659">
    <property type="entry name" value="Sigma3 and sigma4 domains of RNA polymerase sigma factors"/>
    <property type="match status" value="1"/>
</dbReference>
<dbReference type="NCBIfam" id="TIGR02937">
    <property type="entry name" value="sigma70-ECF"/>
    <property type="match status" value="1"/>
</dbReference>
<evidence type="ECO:0000259" key="5">
    <source>
        <dbReference type="Pfam" id="PF08281"/>
    </source>
</evidence>
<dbReference type="RefSeq" id="WP_048676687.1">
    <property type="nucleotide sequence ID" value="NZ_CBTJ020000111.1"/>
</dbReference>
<accession>W6MEE2</accession>
<feature type="domain" description="PhyR sigma2" evidence="6">
    <location>
        <begin position="9"/>
        <end position="61"/>
    </location>
</feature>
<dbReference type="InterPro" id="IPR036388">
    <property type="entry name" value="WH-like_DNA-bd_sf"/>
</dbReference>
<proteinExistence type="inferred from homology"/>
<evidence type="ECO:0000256" key="2">
    <source>
        <dbReference type="ARBA" id="ARBA00023015"/>
    </source>
</evidence>
<dbReference type="Proteomes" id="UP000035760">
    <property type="component" value="Unassembled WGS sequence"/>
</dbReference>
<feature type="domain" description="RNA polymerase sigma factor 70 region 4 type 2" evidence="5">
    <location>
        <begin position="101"/>
        <end position="152"/>
    </location>
</feature>
<dbReference type="InterPro" id="IPR014284">
    <property type="entry name" value="RNA_pol_sigma-70_dom"/>
</dbReference>
<dbReference type="OrthoDB" id="9797134at2"/>
<dbReference type="GO" id="GO:0006352">
    <property type="term" value="P:DNA-templated transcription initiation"/>
    <property type="evidence" value="ECO:0007669"/>
    <property type="project" value="InterPro"/>
</dbReference>
<dbReference type="GO" id="GO:0016987">
    <property type="term" value="F:sigma factor activity"/>
    <property type="evidence" value="ECO:0007669"/>
    <property type="project" value="UniProtKB-KW"/>
</dbReference>
<dbReference type="Gene3D" id="1.10.1740.10">
    <property type="match status" value="1"/>
</dbReference>
<dbReference type="SUPFAM" id="SSF88946">
    <property type="entry name" value="Sigma2 domain of RNA polymerase sigma factors"/>
    <property type="match status" value="1"/>
</dbReference>